<dbReference type="InterPro" id="IPR004210">
    <property type="entry name" value="BESS_motif"/>
</dbReference>
<feature type="compositionally biased region" description="Polar residues" evidence="2">
    <location>
        <begin position="276"/>
        <end position="286"/>
    </location>
</feature>
<feature type="compositionally biased region" description="Polar residues" evidence="2">
    <location>
        <begin position="390"/>
        <end position="399"/>
    </location>
</feature>
<dbReference type="EMBL" id="OD006243">
    <property type="protein sequence ID" value="CAD7412709.1"/>
    <property type="molecule type" value="Genomic_DNA"/>
</dbReference>
<feature type="compositionally biased region" description="Polar residues" evidence="2">
    <location>
        <begin position="406"/>
        <end position="418"/>
    </location>
</feature>
<dbReference type="GO" id="GO:0003677">
    <property type="term" value="F:DNA binding"/>
    <property type="evidence" value="ECO:0007669"/>
    <property type="project" value="InterPro"/>
</dbReference>
<protein>
    <recommendedName>
        <fullName evidence="3">BESS domain-containing protein</fullName>
    </recommendedName>
</protein>
<sequence>MKPSYIIEKLCHATRRFLTVCLSMERSSWGSTFLCTMACAIASSWLASLPSATAAVCWTDGTTSDSRGPNRSSTPALFRCSTLLSLDARSDTVWTKFIVDWALDFLQGAGMARVSVFYIQATGVDVLVRACESYPTERGLGEPWNQLISLFGKITDPEEKWAQEAIAARGFECFPARKMNDPAKPTDSLPEKELSSHDDEVKLLENVLKDVARAESSTLNSKSDAPVETCTLNSTPPAHDNNTSTLVKGDLVCLDDHPEVDIAKDVDCEIVETVSKQNKEANNSPSDDLGPQFNNRRFGRRRKNNRNTNSALKTDQSQHGFDIFAAVANLTGTTNKFKSAYYMNPQQPPAMADQAVSQEPREPQSWKEKIKRRRRNYRQMKKKAQLSAGKVSQDTGSLYDSSHQTFNLDSSVTDNNTVEPLGKRPGNNGNVSSVAKQQKLCDPGTTDTDLLFLQSLLTDMKKLTDEKKFQYKMSMMGCLNTLLNGT</sequence>
<keyword evidence="1" id="KW-0539">Nucleus</keyword>
<feature type="region of interest" description="Disordered" evidence="2">
    <location>
        <begin position="276"/>
        <end position="314"/>
    </location>
</feature>
<evidence type="ECO:0000256" key="2">
    <source>
        <dbReference type="SAM" id="MobiDB-lite"/>
    </source>
</evidence>
<dbReference type="PROSITE" id="PS51031">
    <property type="entry name" value="BESS"/>
    <property type="match status" value="1"/>
</dbReference>
<proteinExistence type="predicted"/>
<dbReference type="GO" id="GO:0005634">
    <property type="term" value="C:nucleus"/>
    <property type="evidence" value="ECO:0007669"/>
    <property type="project" value="UniProtKB-SubCell"/>
</dbReference>
<dbReference type="Pfam" id="PF02944">
    <property type="entry name" value="BESS"/>
    <property type="match status" value="1"/>
</dbReference>
<feature type="region of interest" description="Disordered" evidence="2">
    <location>
        <begin position="380"/>
        <end position="399"/>
    </location>
</feature>
<feature type="region of interest" description="Disordered" evidence="2">
    <location>
        <begin position="406"/>
        <end position="435"/>
    </location>
</feature>
<feature type="domain" description="BESS" evidence="3">
    <location>
        <begin position="446"/>
        <end position="485"/>
    </location>
</feature>
<organism evidence="4">
    <name type="scientific">Timema poppense</name>
    <name type="common">Walking stick</name>
    <dbReference type="NCBI Taxonomy" id="170557"/>
    <lineage>
        <taxon>Eukaryota</taxon>
        <taxon>Metazoa</taxon>
        <taxon>Ecdysozoa</taxon>
        <taxon>Arthropoda</taxon>
        <taxon>Hexapoda</taxon>
        <taxon>Insecta</taxon>
        <taxon>Pterygota</taxon>
        <taxon>Neoptera</taxon>
        <taxon>Polyneoptera</taxon>
        <taxon>Phasmatodea</taxon>
        <taxon>Timematodea</taxon>
        <taxon>Timematoidea</taxon>
        <taxon>Timematidae</taxon>
        <taxon>Timema</taxon>
    </lineage>
</organism>
<evidence type="ECO:0000256" key="1">
    <source>
        <dbReference type="PROSITE-ProRule" id="PRU00371"/>
    </source>
</evidence>
<reference evidence="4" key="1">
    <citation type="submission" date="2020-11" db="EMBL/GenBank/DDBJ databases">
        <authorList>
            <person name="Tran Van P."/>
        </authorList>
    </citation>
    <scope>NUCLEOTIDE SEQUENCE</scope>
</reference>
<gene>
    <name evidence="4" type="ORF">TPSB3V08_LOCUS8584</name>
</gene>
<evidence type="ECO:0000313" key="4">
    <source>
        <dbReference type="EMBL" id="CAD7412709.1"/>
    </source>
</evidence>
<evidence type="ECO:0000259" key="3">
    <source>
        <dbReference type="PROSITE" id="PS51031"/>
    </source>
</evidence>
<accession>A0A7R9DDM3</accession>
<comment type="subcellular location">
    <subcellularLocation>
        <location evidence="1">Nucleus</location>
    </subcellularLocation>
</comment>
<dbReference type="AlphaFoldDB" id="A0A7R9DDM3"/>
<name>A0A7R9DDM3_TIMPO</name>